<feature type="region of interest" description="Disordered" evidence="1">
    <location>
        <begin position="525"/>
        <end position="552"/>
    </location>
</feature>
<evidence type="ECO:0000313" key="2">
    <source>
        <dbReference type="EMBL" id="KAJ8885463.1"/>
    </source>
</evidence>
<organism evidence="2 3">
    <name type="scientific">Dryococelus australis</name>
    <dbReference type="NCBI Taxonomy" id="614101"/>
    <lineage>
        <taxon>Eukaryota</taxon>
        <taxon>Metazoa</taxon>
        <taxon>Ecdysozoa</taxon>
        <taxon>Arthropoda</taxon>
        <taxon>Hexapoda</taxon>
        <taxon>Insecta</taxon>
        <taxon>Pterygota</taxon>
        <taxon>Neoptera</taxon>
        <taxon>Polyneoptera</taxon>
        <taxon>Phasmatodea</taxon>
        <taxon>Verophasmatodea</taxon>
        <taxon>Anareolatae</taxon>
        <taxon>Phasmatidae</taxon>
        <taxon>Eurycanthinae</taxon>
        <taxon>Dryococelus</taxon>
    </lineage>
</organism>
<keyword evidence="3" id="KW-1185">Reference proteome</keyword>
<name>A0ABQ9HM91_9NEOP</name>
<accession>A0ABQ9HM91</accession>
<dbReference type="Proteomes" id="UP001159363">
    <property type="component" value="Chromosome X"/>
</dbReference>
<evidence type="ECO:0000256" key="1">
    <source>
        <dbReference type="SAM" id="MobiDB-lite"/>
    </source>
</evidence>
<proteinExistence type="predicted"/>
<dbReference type="EMBL" id="JARBHB010000004">
    <property type="protein sequence ID" value="KAJ8885463.1"/>
    <property type="molecule type" value="Genomic_DNA"/>
</dbReference>
<sequence>MTATTVEEKGEKYSEFVIVSGLKLCTLPSLRAHSIIQEPISWLIRIADKHTFSLRLEQAAFGIFLLECFSVPGDLWHAVEQLSKTETRRVTCVRLYRVGPSVAERLACSPPPMANRVQSPACSLQIFASGNRAGRCRWSAGYLGDLPFPPPFNSGAAPYSPQSPSPRFARRMWKYCWQQDPRTNVSKAQSKFIGSSKITAARDNSNGAKLIDYRSRRRLSRLVTADRQAILQQITRQLNAGLERTPSSDIIQNHLLAPLVYLCSSHVLNINDQRGCENTTIGRRTYRRRSPGRMSRGTHWYKSMAGYVCVGERMKRWIPRVSRDAFERDVWAADLTPANLHALWGVAQWWWTSMDLDYFRRLVKSMSHRITTVTEARGGATRYSAGASNSNARVQVCITIQNRRFNENNDKVKQEAVGFTNILTNKNRARQKMDVSKLSNNEHLLLETKSVIQDISSIKYVNQLTSGLYWRSLLFPRAENISVSSTFLRDSRGNRGRLPIGCSSFPLSVLRAVLNMYGRGRRARISRGHRGRLQTPARTKQPPGTPPPDQHPRCLPARQLACVRVCCVARHFRGHAARDLRPLSSRLLAPCLDIQDTTAIPRRRIGRLLRPPSTWQWKRFAVCLKSAFFFFFYETIKRVLMIPMYEKKTHFGREPMRVRMGQRRNERSGGKREIPEETRRPAASSGRIPTCENRGAARPVIRYCLLLTPEDGGWKVLRNVWKNDDSNVAATQTPGICIIDRS</sequence>
<protein>
    <submittedName>
        <fullName evidence="2">Uncharacterized protein</fullName>
    </submittedName>
</protein>
<feature type="region of interest" description="Disordered" evidence="1">
    <location>
        <begin position="660"/>
        <end position="691"/>
    </location>
</feature>
<gene>
    <name evidence="2" type="ORF">PR048_011660</name>
</gene>
<comment type="caution">
    <text evidence="2">The sequence shown here is derived from an EMBL/GenBank/DDBJ whole genome shotgun (WGS) entry which is preliminary data.</text>
</comment>
<feature type="compositionally biased region" description="Basic and acidic residues" evidence="1">
    <location>
        <begin position="660"/>
        <end position="680"/>
    </location>
</feature>
<evidence type="ECO:0000313" key="3">
    <source>
        <dbReference type="Proteomes" id="UP001159363"/>
    </source>
</evidence>
<reference evidence="2 3" key="1">
    <citation type="submission" date="2023-02" db="EMBL/GenBank/DDBJ databases">
        <title>LHISI_Scaffold_Assembly.</title>
        <authorList>
            <person name="Stuart O.P."/>
            <person name="Cleave R."/>
            <person name="Magrath M.J.L."/>
            <person name="Mikheyev A.S."/>
        </authorList>
    </citation>
    <scope>NUCLEOTIDE SEQUENCE [LARGE SCALE GENOMIC DNA]</scope>
    <source>
        <strain evidence="2">Daus_M_001</strain>
        <tissue evidence="2">Leg muscle</tissue>
    </source>
</reference>